<gene>
    <name evidence="1" type="ORF">GCM10011572_08460</name>
    <name evidence="2" type="ORF">GM672_07035</name>
</gene>
<dbReference type="Pfam" id="PF07254">
    <property type="entry name" value="Cpta_toxin"/>
    <property type="match status" value="1"/>
</dbReference>
<dbReference type="OrthoDB" id="8780288at2"/>
<reference evidence="4" key="2">
    <citation type="journal article" date="2019" name="Int. J. Syst. Evol. Microbiol.">
        <title>The Global Catalogue of Microorganisms (GCM) 10K type strain sequencing project: providing services to taxonomists for standard genome sequencing and annotation.</title>
        <authorList>
            <consortium name="The Broad Institute Genomics Platform"/>
            <consortium name="The Broad Institute Genome Sequencing Center for Infectious Disease"/>
            <person name="Wu L."/>
            <person name="Ma J."/>
        </authorList>
    </citation>
    <scope>NUCLEOTIDE SEQUENCE [LARGE SCALE GENOMIC DNA]</scope>
    <source>
        <strain evidence="4">CGMCC 1.15931</strain>
    </source>
</reference>
<evidence type="ECO:0000313" key="3">
    <source>
        <dbReference type="Proteomes" id="UP000430634"/>
    </source>
</evidence>
<evidence type="ECO:0000313" key="2">
    <source>
        <dbReference type="EMBL" id="MTV52492.1"/>
    </source>
</evidence>
<keyword evidence="4" id="KW-1185">Reference proteome</keyword>
<protein>
    <recommendedName>
        <fullName evidence="5">Toxin CptA</fullName>
    </recommendedName>
</protein>
<evidence type="ECO:0000313" key="4">
    <source>
        <dbReference type="Proteomes" id="UP000622638"/>
    </source>
</evidence>
<dbReference type="AlphaFoldDB" id="A0A6I3SW43"/>
<dbReference type="RefSeq" id="WP_155469824.1">
    <property type="nucleotide sequence ID" value="NZ_BMKG01000002.1"/>
</dbReference>
<reference evidence="2 3" key="3">
    <citation type="submission" date="2019-11" db="EMBL/GenBank/DDBJ databases">
        <title>Type strains purchased from KCTC, JCM and DSMZ.</title>
        <authorList>
            <person name="Lu H."/>
        </authorList>
    </citation>
    <scope>NUCLEOTIDE SEQUENCE [LARGE SCALE GENOMIC DNA]</scope>
    <source>
        <strain evidence="2 3">KCTC 52429</strain>
    </source>
</reference>
<comment type="caution">
    <text evidence="2">The sequence shown here is derived from an EMBL/GenBank/DDBJ whole genome shotgun (WGS) entry which is preliminary data.</text>
</comment>
<organism evidence="2 3">
    <name type="scientific">Pseudoduganella buxea</name>
    <dbReference type="NCBI Taxonomy" id="1949069"/>
    <lineage>
        <taxon>Bacteria</taxon>
        <taxon>Pseudomonadati</taxon>
        <taxon>Pseudomonadota</taxon>
        <taxon>Betaproteobacteria</taxon>
        <taxon>Burkholderiales</taxon>
        <taxon>Oxalobacteraceae</taxon>
        <taxon>Telluria group</taxon>
        <taxon>Pseudoduganella</taxon>
    </lineage>
</organism>
<dbReference type="Proteomes" id="UP000622638">
    <property type="component" value="Unassembled WGS sequence"/>
</dbReference>
<accession>A0A6I3SW43</accession>
<reference evidence="1" key="1">
    <citation type="journal article" date="2014" name="Int. J. Syst. Evol. Microbiol.">
        <title>Complete genome of a new Firmicutes species belonging to the dominant human colonic microbiota ('Ruminococcus bicirculans') reveals two chromosomes and a selective capacity to utilize plant glucans.</title>
        <authorList>
            <consortium name="NISC Comparative Sequencing Program"/>
            <person name="Wegmann U."/>
            <person name="Louis P."/>
            <person name="Goesmann A."/>
            <person name="Henrissat B."/>
            <person name="Duncan S.H."/>
            <person name="Flint H.J."/>
        </authorList>
    </citation>
    <scope>NUCLEOTIDE SEQUENCE</scope>
    <source>
        <strain evidence="1">CGMCC 1.15931</strain>
    </source>
</reference>
<dbReference type="InterPro" id="IPR009883">
    <property type="entry name" value="YgfX"/>
</dbReference>
<evidence type="ECO:0000313" key="1">
    <source>
        <dbReference type="EMBL" id="GGB88698.1"/>
    </source>
</evidence>
<dbReference type="EMBL" id="WNKZ01000013">
    <property type="protein sequence ID" value="MTV52492.1"/>
    <property type="molecule type" value="Genomic_DNA"/>
</dbReference>
<evidence type="ECO:0008006" key="5">
    <source>
        <dbReference type="Google" id="ProtNLM"/>
    </source>
</evidence>
<name>A0A6I3SW43_9BURK</name>
<sequence>MSIAVSALIRPSPALRRLHALACGAALLAGAVLEGPVLQAFVLSGAAWAACRPRCQVKPARIDISGVGQVRLAVYRKEEVAQQWAGQVVRLMPGSTLWPGLLLLRLRPEAGPACWLAVLPDSVAPDERRRLALALRAVAARA</sequence>
<proteinExistence type="predicted"/>
<dbReference type="EMBL" id="BMKG01000002">
    <property type="protein sequence ID" value="GGB88698.1"/>
    <property type="molecule type" value="Genomic_DNA"/>
</dbReference>
<reference evidence="1" key="4">
    <citation type="submission" date="2024-05" db="EMBL/GenBank/DDBJ databases">
        <authorList>
            <person name="Sun Q."/>
            <person name="Zhou Y."/>
        </authorList>
    </citation>
    <scope>NUCLEOTIDE SEQUENCE</scope>
    <source>
        <strain evidence="1">CGMCC 1.15931</strain>
    </source>
</reference>
<dbReference type="Proteomes" id="UP000430634">
    <property type="component" value="Unassembled WGS sequence"/>
</dbReference>